<feature type="non-terminal residue" evidence="1">
    <location>
        <position position="46"/>
    </location>
</feature>
<dbReference type="AlphaFoldDB" id="A0A6J4R462"/>
<reference evidence="1" key="1">
    <citation type="submission" date="2020-02" db="EMBL/GenBank/DDBJ databases">
        <authorList>
            <person name="Meier V. D."/>
        </authorList>
    </citation>
    <scope>NUCLEOTIDE SEQUENCE</scope>
    <source>
        <strain evidence="1">AVDCRST_MAG58</strain>
    </source>
</reference>
<dbReference type="EMBL" id="CADCVF010000034">
    <property type="protein sequence ID" value="CAA9455114.1"/>
    <property type="molecule type" value="Genomic_DNA"/>
</dbReference>
<name>A0A6J4R462_9ACTN</name>
<gene>
    <name evidence="1" type="ORF">AVDCRST_MAG58-1221</name>
</gene>
<evidence type="ECO:0000313" key="1">
    <source>
        <dbReference type="EMBL" id="CAA9455114.1"/>
    </source>
</evidence>
<sequence>AEFSRWAGAKHQDRHDEARGRRYVVLGGRRRGAPDFPRRRGQILLV</sequence>
<organism evidence="1">
    <name type="scientific">uncultured Rubrobacteraceae bacterium</name>
    <dbReference type="NCBI Taxonomy" id="349277"/>
    <lineage>
        <taxon>Bacteria</taxon>
        <taxon>Bacillati</taxon>
        <taxon>Actinomycetota</taxon>
        <taxon>Rubrobacteria</taxon>
        <taxon>Rubrobacterales</taxon>
        <taxon>Rubrobacteraceae</taxon>
        <taxon>environmental samples</taxon>
    </lineage>
</organism>
<protein>
    <submittedName>
        <fullName evidence="1">Uncharacterized protein</fullName>
    </submittedName>
</protein>
<proteinExistence type="predicted"/>
<feature type="non-terminal residue" evidence="1">
    <location>
        <position position="1"/>
    </location>
</feature>
<accession>A0A6J4R462</accession>